<organism evidence="2 3">
    <name type="scientific">Russula ochroleuca</name>
    <dbReference type="NCBI Taxonomy" id="152965"/>
    <lineage>
        <taxon>Eukaryota</taxon>
        <taxon>Fungi</taxon>
        <taxon>Dikarya</taxon>
        <taxon>Basidiomycota</taxon>
        <taxon>Agaricomycotina</taxon>
        <taxon>Agaricomycetes</taxon>
        <taxon>Russulales</taxon>
        <taxon>Russulaceae</taxon>
        <taxon>Russula</taxon>
    </lineage>
</organism>
<reference evidence="2" key="2">
    <citation type="journal article" date="2020" name="Nat. Commun.">
        <title>Large-scale genome sequencing of mycorrhizal fungi provides insights into the early evolution of symbiotic traits.</title>
        <authorList>
            <person name="Miyauchi S."/>
            <person name="Kiss E."/>
            <person name="Kuo A."/>
            <person name="Drula E."/>
            <person name="Kohler A."/>
            <person name="Sanchez-Garcia M."/>
            <person name="Morin E."/>
            <person name="Andreopoulos B."/>
            <person name="Barry K.W."/>
            <person name="Bonito G."/>
            <person name="Buee M."/>
            <person name="Carver A."/>
            <person name="Chen C."/>
            <person name="Cichocki N."/>
            <person name="Clum A."/>
            <person name="Culley D."/>
            <person name="Crous P.W."/>
            <person name="Fauchery L."/>
            <person name="Girlanda M."/>
            <person name="Hayes R.D."/>
            <person name="Keri Z."/>
            <person name="LaButti K."/>
            <person name="Lipzen A."/>
            <person name="Lombard V."/>
            <person name="Magnuson J."/>
            <person name="Maillard F."/>
            <person name="Murat C."/>
            <person name="Nolan M."/>
            <person name="Ohm R.A."/>
            <person name="Pangilinan J."/>
            <person name="Pereira M.F."/>
            <person name="Perotto S."/>
            <person name="Peter M."/>
            <person name="Pfister S."/>
            <person name="Riley R."/>
            <person name="Sitrit Y."/>
            <person name="Stielow J.B."/>
            <person name="Szollosi G."/>
            <person name="Zifcakova L."/>
            <person name="Stursova M."/>
            <person name="Spatafora J.W."/>
            <person name="Tedersoo L."/>
            <person name="Vaario L.M."/>
            <person name="Yamada A."/>
            <person name="Yan M."/>
            <person name="Wang P."/>
            <person name="Xu J."/>
            <person name="Bruns T."/>
            <person name="Baldrian P."/>
            <person name="Vilgalys R."/>
            <person name="Dunand C."/>
            <person name="Henrissat B."/>
            <person name="Grigoriev I.V."/>
            <person name="Hibbett D."/>
            <person name="Nagy L.G."/>
            <person name="Martin F.M."/>
        </authorList>
    </citation>
    <scope>NUCLEOTIDE SEQUENCE</scope>
    <source>
        <strain evidence="2">Prilba</strain>
    </source>
</reference>
<gene>
    <name evidence="2" type="ORF">DFH94DRAFT_683233</name>
</gene>
<sequence>MGLFLVYGMSSEVAVRRCDFPLGVDSISVELIHYLSSTIAERLFSFEVQGDSSGWSRTCLIVASNYQRTWTGSTLPYAHGGVCSHGRIIYPTPEFVSPAAQVYSGSSTLVRVNNVVISLANYYDTSAACEDREKHYGSKNSKAAEMEFTPARRRKPPRSLRMFMLEARDAGISVAWGIPWGGNLALHAHNNRPPASKVKGTKGGRSMRGDAMVMGRKKSEQTNKLERAGDGDSDGRPGIQYLSNDRSAPHWHCACGVAALLLLLLERRSRDV</sequence>
<feature type="region of interest" description="Disordered" evidence="1">
    <location>
        <begin position="214"/>
        <end position="239"/>
    </location>
</feature>
<feature type="compositionally biased region" description="Basic and acidic residues" evidence="1">
    <location>
        <begin position="217"/>
        <end position="235"/>
    </location>
</feature>
<comment type="caution">
    <text evidence="2">The sequence shown here is derived from an EMBL/GenBank/DDBJ whole genome shotgun (WGS) entry which is preliminary data.</text>
</comment>
<evidence type="ECO:0000256" key="1">
    <source>
        <dbReference type="SAM" id="MobiDB-lite"/>
    </source>
</evidence>
<evidence type="ECO:0000313" key="2">
    <source>
        <dbReference type="EMBL" id="KAF8478090.1"/>
    </source>
</evidence>
<name>A0A9P5MT57_9AGAM</name>
<reference evidence="2" key="1">
    <citation type="submission" date="2019-10" db="EMBL/GenBank/DDBJ databases">
        <authorList>
            <consortium name="DOE Joint Genome Institute"/>
            <person name="Kuo A."/>
            <person name="Miyauchi S."/>
            <person name="Kiss E."/>
            <person name="Drula E."/>
            <person name="Kohler A."/>
            <person name="Sanchez-Garcia M."/>
            <person name="Andreopoulos B."/>
            <person name="Barry K.W."/>
            <person name="Bonito G."/>
            <person name="Buee M."/>
            <person name="Carver A."/>
            <person name="Chen C."/>
            <person name="Cichocki N."/>
            <person name="Clum A."/>
            <person name="Culley D."/>
            <person name="Crous P.W."/>
            <person name="Fauchery L."/>
            <person name="Girlanda M."/>
            <person name="Hayes R."/>
            <person name="Keri Z."/>
            <person name="LaButti K."/>
            <person name="Lipzen A."/>
            <person name="Lombard V."/>
            <person name="Magnuson J."/>
            <person name="Maillard F."/>
            <person name="Morin E."/>
            <person name="Murat C."/>
            <person name="Nolan M."/>
            <person name="Ohm R."/>
            <person name="Pangilinan J."/>
            <person name="Pereira M."/>
            <person name="Perotto S."/>
            <person name="Peter M."/>
            <person name="Riley R."/>
            <person name="Sitrit Y."/>
            <person name="Stielow B."/>
            <person name="Szollosi G."/>
            <person name="Zifcakova L."/>
            <person name="Stursova M."/>
            <person name="Spatafora J.W."/>
            <person name="Tedersoo L."/>
            <person name="Vaario L.-M."/>
            <person name="Yamada A."/>
            <person name="Yan M."/>
            <person name="Wang P."/>
            <person name="Xu J."/>
            <person name="Bruns T."/>
            <person name="Baldrian P."/>
            <person name="Vilgalys R."/>
            <person name="Henrissat B."/>
            <person name="Grigoriev I.V."/>
            <person name="Hibbett D."/>
            <person name="Nagy L.G."/>
            <person name="Martin F.M."/>
        </authorList>
    </citation>
    <scope>NUCLEOTIDE SEQUENCE</scope>
    <source>
        <strain evidence="2">Prilba</strain>
    </source>
</reference>
<keyword evidence="3" id="KW-1185">Reference proteome</keyword>
<dbReference type="AlphaFoldDB" id="A0A9P5MT57"/>
<dbReference type="OrthoDB" id="10492227at2759"/>
<protein>
    <submittedName>
        <fullName evidence="2">Uncharacterized protein</fullName>
    </submittedName>
</protein>
<accession>A0A9P5MT57</accession>
<evidence type="ECO:0000313" key="3">
    <source>
        <dbReference type="Proteomes" id="UP000759537"/>
    </source>
</evidence>
<dbReference type="Proteomes" id="UP000759537">
    <property type="component" value="Unassembled WGS sequence"/>
</dbReference>
<proteinExistence type="predicted"/>
<dbReference type="EMBL" id="WHVB01000012">
    <property type="protein sequence ID" value="KAF8478090.1"/>
    <property type="molecule type" value="Genomic_DNA"/>
</dbReference>